<evidence type="ECO:0000259" key="1">
    <source>
        <dbReference type="PROSITE" id="PS50006"/>
    </source>
</evidence>
<dbReference type="AlphaFoldDB" id="A0AAD3SM11"/>
<feature type="domain" description="FHA" evidence="1">
    <location>
        <begin position="107"/>
        <end position="157"/>
    </location>
</feature>
<dbReference type="Gene3D" id="2.60.200.20">
    <property type="match status" value="1"/>
</dbReference>
<dbReference type="SUPFAM" id="SSF49879">
    <property type="entry name" value="SMAD/FHA domain"/>
    <property type="match status" value="1"/>
</dbReference>
<gene>
    <name evidence="2" type="ORF">Nepgr_014542</name>
</gene>
<dbReference type="InterPro" id="IPR050923">
    <property type="entry name" value="Cell_Proc_Reg/RNA_Proc"/>
</dbReference>
<dbReference type="PROSITE" id="PS50006">
    <property type="entry name" value="FHA_DOMAIN"/>
    <property type="match status" value="1"/>
</dbReference>
<dbReference type="EMBL" id="BSYO01000012">
    <property type="protein sequence ID" value="GMH12701.1"/>
    <property type="molecule type" value="Genomic_DNA"/>
</dbReference>
<dbReference type="CDD" id="cd00060">
    <property type="entry name" value="FHA"/>
    <property type="match status" value="1"/>
</dbReference>
<dbReference type="InterPro" id="IPR008984">
    <property type="entry name" value="SMAD_FHA_dom_sf"/>
</dbReference>
<comment type="caution">
    <text evidence="2">The sequence shown here is derived from an EMBL/GenBank/DDBJ whole genome shotgun (WGS) entry which is preliminary data.</text>
</comment>
<name>A0AAD3SM11_NEPGR</name>
<protein>
    <recommendedName>
        <fullName evidence="1">FHA domain-containing protein</fullName>
    </recommendedName>
</protein>
<dbReference type="FunFam" id="2.60.200.20:FF:000063">
    <property type="entry name" value="Predicted protein"/>
    <property type="match status" value="1"/>
</dbReference>
<dbReference type="PANTHER" id="PTHR23308">
    <property type="entry name" value="NUCLEAR INHIBITOR OF PROTEIN PHOSPHATASE-1"/>
    <property type="match status" value="1"/>
</dbReference>
<dbReference type="Pfam" id="PF00498">
    <property type="entry name" value="FHA"/>
    <property type="match status" value="1"/>
</dbReference>
<dbReference type="SMART" id="SM00240">
    <property type="entry name" value="FHA"/>
    <property type="match status" value="1"/>
</dbReference>
<dbReference type="InterPro" id="IPR000253">
    <property type="entry name" value="FHA_dom"/>
</dbReference>
<proteinExistence type="predicted"/>
<evidence type="ECO:0000313" key="2">
    <source>
        <dbReference type="EMBL" id="GMH12701.1"/>
    </source>
</evidence>
<dbReference type="Proteomes" id="UP001279734">
    <property type="component" value="Unassembled WGS sequence"/>
</dbReference>
<organism evidence="2 3">
    <name type="scientific">Nepenthes gracilis</name>
    <name type="common">Slender pitcher plant</name>
    <dbReference type="NCBI Taxonomy" id="150966"/>
    <lineage>
        <taxon>Eukaryota</taxon>
        <taxon>Viridiplantae</taxon>
        <taxon>Streptophyta</taxon>
        <taxon>Embryophyta</taxon>
        <taxon>Tracheophyta</taxon>
        <taxon>Spermatophyta</taxon>
        <taxon>Magnoliopsida</taxon>
        <taxon>eudicotyledons</taxon>
        <taxon>Gunneridae</taxon>
        <taxon>Pentapetalae</taxon>
        <taxon>Caryophyllales</taxon>
        <taxon>Nepenthaceae</taxon>
        <taxon>Nepenthes</taxon>
    </lineage>
</organism>
<sequence>MEAVQSLSRARISSTPIVSPSSFFQPKISLVAANYGSGLPKQPKYVRIKAFNRGIFGIVYASEAESQPPVDDDDGRWLLEPVGDGDWRHIGYKVPKPGAYEIVSDVMTVGRLPEKASIVIPVATVSGLHARIQKQGGSLYITDMDSTNGTFIDDKRLRPGATANVSPGSCITFGDTHLAMFRVTKIGTAKVVKEEPEEEAVAEGAAETAI</sequence>
<reference evidence="2" key="1">
    <citation type="submission" date="2023-05" db="EMBL/GenBank/DDBJ databases">
        <title>Nepenthes gracilis genome sequencing.</title>
        <authorList>
            <person name="Fukushima K."/>
        </authorList>
    </citation>
    <scope>NUCLEOTIDE SEQUENCE</scope>
    <source>
        <strain evidence="2">SING2019-196</strain>
    </source>
</reference>
<evidence type="ECO:0000313" key="3">
    <source>
        <dbReference type="Proteomes" id="UP001279734"/>
    </source>
</evidence>
<accession>A0AAD3SM11</accession>
<keyword evidence="3" id="KW-1185">Reference proteome</keyword>